<dbReference type="GO" id="GO:0005506">
    <property type="term" value="F:iron ion binding"/>
    <property type="evidence" value="ECO:0007669"/>
    <property type="project" value="UniProtKB-UniRule"/>
</dbReference>
<proteinExistence type="inferred from homology"/>
<evidence type="ECO:0000256" key="5">
    <source>
        <dbReference type="ARBA" id="ARBA00023004"/>
    </source>
</evidence>
<dbReference type="GO" id="GO:0061711">
    <property type="term" value="F:tRNA N(6)-L-threonylcarbamoyladenine synthase activity"/>
    <property type="evidence" value="ECO:0007669"/>
    <property type="project" value="UniProtKB-EC"/>
</dbReference>
<dbReference type="GO" id="GO:0005737">
    <property type="term" value="C:cytoplasm"/>
    <property type="evidence" value="ECO:0007669"/>
    <property type="project" value="UniProtKB-SubCell"/>
</dbReference>
<dbReference type="EMBL" id="MHNZ01000020">
    <property type="protein sequence ID" value="OGZ56295.1"/>
    <property type="molecule type" value="Genomic_DNA"/>
</dbReference>
<comment type="similarity">
    <text evidence="8">Belongs to the KAE1 / TsaD family.</text>
</comment>
<dbReference type="GO" id="GO:0002949">
    <property type="term" value="P:tRNA threonylcarbamoyladenosine modification"/>
    <property type="evidence" value="ECO:0007669"/>
    <property type="project" value="UniProtKB-UniRule"/>
</dbReference>
<comment type="caution">
    <text evidence="10">The sequence shown here is derived from an EMBL/GenBank/DDBJ whole genome shotgun (WGS) entry which is preliminary data.</text>
</comment>
<evidence type="ECO:0000256" key="4">
    <source>
        <dbReference type="ARBA" id="ARBA00022723"/>
    </source>
</evidence>
<dbReference type="Pfam" id="PF00814">
    <property type="entry name" value="TsaD"/>
    <property type="match status" value="1"/>
</dbReference>
<gene>
    <name evidence="8" type="primary">tsaD</name>
    <name evidence="10" type="ORF">A3J04_04315</name>
</gene>
<dbReference type="InterPro" id="IPR043129">
    <property type="entry name" value="ATPase_NBD"/>
</dbReference>
<dbReference type="InterPro" id="IPR022450">
    <property type="entry name" value="TsaD"/>
</dbReference>
<comment type="function">
    <text evidence="8">Required for the formation of a threonylcarbamoyl group on adenosine at position 37 (t(6)A37) in tRNAs that read codons beginning with adenine. Is involved in the transfer of the threonylcarbamoyl moiety of threonylcarbamoyl-AMP (TC-AMP) to the N6 group of A37, together with TsaE and TsaB. TsaD likely plays a direct catalytic role in this reaction.</text>
</comment>
<feature type="binding site" evidence="8">
    <location>
        <position position="133"/>
    </location>
    <ligand>
        <name>Fe cation</name>
        <dbReference type="ChEBI" id="CHEBI:24875"/>
    </ligand>
</feature>
<feature type="binding site" evidence="8">
    <location>
        <position position="129"/>
    </location>
    <ligand>
        <name>Fe cation</name>
        <dbReference type="ChEBI" id="CHEBI:24875"/>
    </ligand>
</feature>
<keyword evidence="3 8" id="KW-0819">tRNA processing</keyword>
<evidence type="ECO:0000313" key="10">
    <source>
        <dbReference type="EMBL" id="OGZ56295.1"/>
    </source>
</evidence>
<keyword evidence="2 8" id="KW-0808">Transferase</keyword>
<comment type="catalytic activity">
    <reaction evidence="7 8">
        <text>L-threonylcarbamoyladenylate + adenosine(37) in tRNA = N(6)-L-threonylcarbamoyladenosine(37) in tRNA + AMP + H(+)</text>
        <dbReference type="Rhea" id="RHEA:37059"/>
        <dbReference type="Rhea" id="RHEA-COMP:10162"/>
        <dbReference type="Rhea" id="RHEA-COMP:10163"/>
        <dbReference type="ChEBI" id="CHEBI:15378"/>
        <dbReference type="ChEBI" id="CHEBI:73682"/>
        <dbReference type="ChEBI" id="CHEBI:74411"/>
        <dbReference type="ChEBI" id="CHEBI:74418"/>
        <dbReference type="ChEBI" id="CHEBI:456215"/>
        <dbReference type="EC" id="2.3.1.234"/>
    </reaction>
</comment>
<feature type="binding site" evidence="8">
    <location>
        <position position="325"/>
    </location>
    <ligand>
        <name>Fe cation</name>
        <dbReference type="ChEBI" id="CHEBI:24875"/>
    </ligand>
</feature>
<accession>A0A1G2H1D8</accession>
<feature type="binding site" evidence="8">
    <location>
        <position position="188"/>
    </location>
    <ligand>
        <name>substrate</name>
    </ligand>
</feature>
<reference evidence="10 11" key="1">
    <citation type="journal article" date="2016" name="Nat. Commun.">
        <title>Thousands of microbial genomes shed light on interconnected biogeochemical processes in an aquifer system.</title>
        <authorList>
            <person name="Anantharaman K."/>
            <person name="Brown C.T."/>
            <person name="Hug L.A."/>
            <person name="Sharon I."/>
            <person name="Castelle C.J."/>
            <person name="Probst A.J."/>
            <person name="Thomas B.C."/>
            <person name="Singh A."/>
            <person name="Wilkins M.J."/>
            <person name="Karaoz U."/>
            <person name="Brodie E.L."/>
            <person name="Williams K.H."/>
            <person name="Hubbard S.S."/>
            <person name="Banfield J.F."/>
        </authorList>
    </citation>
    <scope>NUCLEOTIDE SEQUENCE [LARGE SCALE GENOMIC DNA]</scope>
</reference>
<keyword evidence="6 8" id="KW-0012">Acyltransferase</keyword>
<dbReference type="EC" id="2.3.1.234" evidence="8"/>
<organism evidence="10 11">
    <name type="scientific">Candidatus Ryanbacteria bacterium RIFCSPLOWO2_02_FULL_47_14</name>
    <dbReference type="NCBI Taxonomy" id="1802129"/>
    <lineage>
        <taxon>Bacteria</taxon>
        <taxon>Candidatus Ryaniibacteriota</taxon>
    </lineage>
</organism>
<dbReference type="FunFam" id="3.30.420.40:FF:000040">
    <property type="entry name" value="tRNA N6-adenosine threonylcarbamoyltransferase"/>
    <property type="match status" value="1"/>
</dbReference>
<dbReference type="PANTHER" id="PTHR11735:SF6">
    <property type="entry name" value="TRNA N6-ADENOSINE THREONYLCARBAMOYLTRANSFERASE, MITOCHONDRIAL"/>
    <property type="match status" value="1"/>
</dbReference>
<evidence type="ECO:0000256" key="2">
    <source>
        <dbReference type="ARBA" id="ARBA00022679"/>
    </source>
</evidence>
<dbReference type="CDD" id="cd24133">
    <property type="entry name" value="ASKHA_NBD_TsaD_bac"/>
    <property type="match status" value="1"/>
</dbReference>
<dbReference type="SUPFAM" id="SSF53067">
    <property type="entry name" value="Actin-like ATPase domain"/>
    <property type="match status" value="2"/>
</dbReference>
<dbReference type="PANTHER" id="PTHR11735">
    <property type="entry name" value="TRNA N6-ADENOSINE THREONYLCARBAMOYLTRANSFERASE"/>
    <property type="match status" value="1"/>
</dbReference>
<dbReference type="STRING" id="1802129.A3J04_04315"/>
<evidence type="ECO:0000256" key="7">
    <source>
        <dbReference type="ARBA" id="ARBA00048117"/>
    </source>
</evidence>
<dbReference type="AlphaFoldDB" id="A0A1G2H1D8"/>
<sequence length="357" mass="39307">MSKIKGAKFKTILGIETSCDETSIAVLTCSGGLAKPHFKIKSNVISSQVKLHAPYGGVVPNLAKREHIKNLPIILQRAIRKAGVTRPEKEIDALAVTVGPGLEPALWTGINFAQKLAQDWQLPVVAVNHMEGHLVTPLLNNKQKVKIDFPVIALLVSGGHTSLVFAKNWLSYKTIGETVDDAAGEAFDKVARMMHLSYPGGPLISKLARTGNCYTFAFPRPMIHSSDFNFSFSGLKTAVLYTLRDLKEKNIPYTNNDIAASFEEAVADVLILKTIRALREYKIKTLIVGGGVSANRRLRIRMRRAVDFFNHSVTLALPPARFTGDNAAMIAAAAYLHALKKDYRDWRKLKAHATLKL</sequence>
<evidence type="ECO:0000256" key="6">
    <source>
        <dbReference type="ARBA" id="ARBA00023315"/>
    </source>
</evidence>
<feature type="binding site" evidence="8">
    <location>
        <position position="201"/>
    </location>
    <ligand>
        <name>substrate</name>
    </ligand>
</feature>
<evidence type="ECO:0000256" key="8">
    <source>
        <dbReference type="HAMAP-Rule" id="MF_01445"/>
    </source>
</evidence>
<name>A0A1G2H1D8_9BACT</name>
<evidence type="ECO:0000256" key="3">
    <source>
        <dbReference type="ARBA" id="ARBA00022694"/>
    </source>
</evidence>
<keyword evidence="5 8" id="KW-0408">Iron</keyword>
<dbReference type="NCBIfam" id="TIGR00329">
    <property type="entry name" value="gcp_kae1"/>
    <property type="match status" value="1"/>
</dbReference>
<feature type="domain" description="Gcp-like" evidence="9">
    <location>
        <begin position="40"/>
        <end position="331"/>
    </location>
</feature>
<dbReference type="PRINTS" id="PR00789">
    <property type="entry name" value="OSIALOPTASE"/>
</dbReference>
<keyword evidence="1 8" id="KW-0963">Cytoplasm</keyword>
<dbReference type="InterPro" id="IPR017861">
    <property type="entry name" value="KAE1/TsaD"/>
</dbReference>
<dbReference type="NCBIfam" id="TIGR03723">
    <property type="entry name" value="T6A_TsaD_YgjD"/>
    <property type="match status" value="1"/>
</dbReference>
<dbReference type="Gene3D" id="3.30.420.40">
    <property type="match status" value="2"/>
</dbReference>
<dbReference type="FunFam" id="3.30.420.40:FF:000012">
    <property type="entry name" value="tRNA N6-adenosine threonylcarbamoyltransferase"/>
    <property type="match status" value="1"/>
</dbReference>
<feature type="binding site" evidence="8">
    <location>
        <begin position="155"/>
        <end position="159"/>
    </location>
    <ligand>
        <name>substrate</name>
    </ligand>
</feature>
<protein>
    <recommendedName>
        <fullName evidence="8">tRNA N6-adenosine threonylcarbamoyltransferase</fullName>
        <ecNumber evidence="8">2.3.1.234</ecNumber>
    </recommendedName>
    <alternativeName>
        <fullName evidence="8">N6-L-threonylcarbamoyladenine synthase</fullName>
        <shortName evidence="8">t(6)A synthase</shortName>
    </alternativeName>
    <alternativeName>
        <fullName evidence="8">t(6)A37 threonylcarbamoyladenosine biosynthesis protein TsaD</fullName>
    </alternativeName>
    <alternativeName>
        <fullName evidence="8">tRNA threonylcarbamoyladenosine biosynthesis protein TsaD</fullName>
    </alternativeName>
</protein>
<comment type="cofactor">
    <cofactor evidence="8">
        <name>Fe(2+)</name>
        <dbReference type="ChEBI" id="CHEBI:29033"/>
    </cofactor>
    <text evidence="8">Binds 1 Fe(2+) ion per subunit.</text>
</comment>
<dbReference type="InterPro" id="IPR000905">
    <property type="entry name" value="Gcp-like_dom"/>
</dbReference>
<comment type="subcellular location">
    <subcellularLocation>
        <location evidence="8">Cytoplasm</location>
    </subcellularLocation>
</comment>
<dbReference type="Proteomes" id="UP000177954">
    <property type="component" value="Unassembled WGS sequence"/>
</dbReference>
<feature type="binding site" evidence="8">
    <location>
        <position position="295"/>
    </location>
    <ligand>
        <name>substrate</name>
    </ligand>
</feature>
<keyword evidence="4 8" id="KW-0479">Metal-binding</keyword>
<evidence type="ECO:0000259" key="9">
    <source>
        <dbReference type="Pfam" id="PF00814"/>
    </source>
</evidence>
<evidence type="ECO:0000256" key="1">
    <source>
        <dbReference type="ARBA" id="ARBA00022490"/>
    </source>
</evidence>
<comment type="caution">
    <text evidence="8">Lacks conserved residue(s) required for the propagation of feature annotation.</text>
</comment>
<evidence type="ECO:0000313" key="11">
    <source>
        <dbReference type="Proteomes" id="UP000177954"/>
    </source>
</evidence>
<dbReference type="HAMAP" id="MF_01445">
    <property type="entry name" value="TsaD"/>
    <property type="match status" value="1"/>
</dbReference>